<name>A0ABW2PRR2_9BACL</name>
<feature type="domain" description="Copper resistance protein D" evidence="11">
    <location>
        <begin position="317"/>
        <end position="409"/>
    </location>
</feature>
<keyword evidence="8 9" id="KW-0472">Membrane</keyword>
<feature type="transmembrane region" description="Helical" evidence="9">
    <location>
        <begin position="283"/>
        <end position="305"/>
    </location>
</feature>
<evidence type="ECO:0000256" key="9">
    <source>
        <dbReference type="SAM" id="Phobius"/>
    </source>
</evidence>
<proteinExistence type="predicted"/>
<dbReference type="SUPFAM" id="SSF81296">
    <property type="entry name" value="E set domains"/>
    <property type="match status" value="1"/>
</dbReference>
<evidence type="ECO:0000256" key="7">
    <source>
        <dbReference type="ARBA" id="ARBA00023008"/>
    </source>
</evidence>
<comment type="caution">
    <text evidence="12">The sequence shown here is derived from an EMBL/GenBank/DDBJ whole genome shotgun (WGS) entry which is preliminary data.</text>
</comment>
<evidence type="ECO:0000256" key="5">
    <source>
        <dbReference type="ARBA" id="ARBA00022729"/>
    </source>
</evidence>
<dbReference type="InterPro" id="IPR014755">
    <property type="entry name" value="Cu-Rt/internalin_Ig-like"/>
</dbReference>
<dbReference type="Pfam" id="PF04234">
    <property type="entry name" value="CopC"/>
    <property type="match status" value="1"/>
</dbReference>
<evidence type="ECO:0000313" key="13">
    <source>
        <dbReference type="Proteomes" id="UP001596505"/>
    </source>
</evidence>
<evidence type="ECO:0000256" key="6">
    <source>
        <dbReference type="ARBA" id="ARBA00022989"/>
    </source>
</evidence>
<evidence type="ECO:0000256" key="2">
    <source>
        <dbReference type="ARBA" id="ARBA00022475"/>
    </source>
</evidence>
<organism evidence="12 13">
    <name type="scientific">Scopulibacillus cellulosilyticus</name>
    <dbReference type="NCBI Taxonomy" id="2665665"/>
    <lineage>
        <taxon>Bacteria</taxon>
        <taxon>Bacillati</taxon>
        <taxon>Bacillota</taxon>
        <taxon>Bacilli</taxon>
        <taxon>Bacillales</taxon>
        <taxon>Sporolactobacillaceae</taxon>
        <taxon>Scopulibacillus</taxon>
    </lineage>
</organism>
<evidence type="ECO:0000313" key="12">
    <source>
        <dbReference type="EMBL" id="MFC7392034.1"/>
    </source>
</evidence>
<evidence type="ECO:0000259" key="11">
    <source>
        <dbReference type="Pfam" id="PF05425"/>
    </source>
</evidence>
<comment type="subcellular location">
    <subcellularLocation>
        <location evidence="1">Cell membrane</location>
        <topology evidence="1">Multi-pass membrane protein</topology>
    </subcellularLocation>
</comment>
<feature type="transmembrane region" description="Helical" evidence="9">
    <location>
        <begin position="396"/>
        <end position="416"/>
    </location>
</feature>
<evidence type="ECO:0000256" key="8">
    <source>
        <dbReference type="ARBA" id="ARBA00023136"/>
    </source>
</evidence>
<feature type="transmembrane region" description="Helical" evidence="9">
    <location>
        <begin position="254"/>
        <end position="271"/>
    </location>
</feature>
<accession>A0ABW2PRR2</accession>
<dbReference type="PANTHER" id="PTHR34820:SF4">
    <property type="entry name" value="INNER MEMBRANE PROTEIN YEBZ"/>
    <property type="match status" value="1"/>
</dbReference>
<dbReference type="InterPro" id="IPR032694">
    <property type="entry name" value="CopC/D"/>
</dbReference>
<sequence>MALAGDKFFKQSWAKFLVSLLILIFFFLPGYHAGAHASLVQASPDANSQLSKAPAKIKLTFNERLQKELYWIKLYDQKGRPVSQETTHMSKDQTTLTLKVPKLNKGTYTVSYHIISADGHPVESSYLFSVGHVKMNESAATTASQDQHQHESISNALLRAFYYFLLLSLTGWTFWRLVTRRRDFPIHEKASAWFKYIQGFFALAAISLGFVQLMSAADSLSLTSIGHTLFYTSFGISVLMLFFLAVTAICLRQLAWFDAAWIIIAVIYEGFNGHALSFKPAAINVILDIIHLFAASIWIGGLLLIITHWRKEQLKDFVPLFSKAAFISLIVLVVSGVWTTINFLPSLTDLFVTTWGILLLIKTGCVVLVFVVGALLKAQLKKRDSKGFRHWFKYDFSLMVIIVIIVGALTYSNPLLQNEPFKLHSNRNQLNMTAMITPRNPGVDNTFTVTVKTKHHLQYVQLYLKHFGNTDIPKVRVPLKGKKTNGIYTYQAQGSYLSVPGNWTVEIRIMNENDDETVWDKQMKVYQVSQ</sequence>
<protein>
    <submittedName>
        <fullName evidence="12">Copper resistance CopC/CopD family protein</fullName>
    </submittedName>
</protein>
<keyword evidence="13" id="KW-1185">Reference proteome</keyword>
<gene>
    <name evidence="12" type="ORF">ACFQRG_03490</name>
</gene>
<keyword evidence="7" id="KW-0186">Copper</keyword>
<dbReference type="RefSeq" id="WP_380963644.1">
    <property type="nucleotide sequence ID" value="NZ_JBHTCO010000004.1"/>
</dbReference>
<evidence type="ECO:0000259" key="10">
    <source>
        <dbReference type="Pfam" id="PF04234"/>
    </source>
</evidence>
<keyword evidence="2" id="KW-1003">Cell membrane</keyword>
<dbReference type="InterPro" id="IPR008457">
    <property type="entry name" value="Cu-R_CopD_dom"/>
</dbReference>
<feature type="transmembrane region" description="Helical" evidence="9">
    <location>
        <begin position="229"/>
        <end position="247"/>
    </location>
</feature>
<feature type="transmembrane region" description="Helical" evidence="9">
    <location>
        <begin position="350"/>
        <end position="376"/>
    </location>
</feature>
<dbReference type="Gene3D" id="2.60.40.1220">
    <property type="match status" value="1"/>
</dbReference>
<feature type="transmembrane region" description="Helical" evidence="9">
    <location>
        <begin position="317"/>
        <end position="338"/>
    </location>
</feature>
<keyword evidence="6 9" id="KW-1133">Transmembrane helix</keyword>
<feature type="transmembrane region" description="Helical" evidence="9">
    <location>
        <begin position="160"/>
        <end position="178"/>
    </location>
</feature>
<evidence type="ECO:0000256" key="1">
    <source>
        <dbReference type="ARBA" id="ARBA00004651"/>
    </source>
</evidence>
<dbReference type="InterPro" id="IPR014756">
    <property type="entry name" value="Ig_E-set"/>
</dbReference>
<evidence type="ECO:0000256" key="4">
    <source>
        <dbReference type="ARBA" id="ARBA00022723"/>
    </source>
</evidence>
<feature type="domain" description="CopC" evidence="10">
    <location>
        <begin position="36"/>
        <end position="130"/>
    </location>
</feature>
<dbReference type="Proteomes" id="UP001596505">
    <property type="component" value="Unassembled WGS sequence"/>
</dbReference>
<dbReference type="InterPro" id="IPR007348">
    <property type="entry name" value="CopC_dom"/>
</dbReference>
<evidence type="ECO:0000256" key="3">
    <source>
        <dbReference type="ARBA" id="ARBA00022692"/>
    </source>
</evidence>
<feature type="transmembrane region" description="Helical" evidence="9">
    <location>
        <begin position="199"/>
        <end position="217"/>
    </location>
</feature>
<keyword evidence="5" id="KW-0732">Signal</keyword>
<reference evidence="13" key="1">
    <citation type="journal article" date="2019" name="Int. J. Syst. Evol. Microbiol.">
        <title>The Global Catalogue of Microorganisms (GCM) 10K type strain sequencing project: providing services to taxonomists for standard genome sequencing and annotation.</title>
        <authorList>
            <consortium name="The Broad Institute Genomics Platform"/>
            <consortium name="The Broad Institute Genome Sequencing Center for Infectious Disease"/>
            <person name="Wu L."/>
            <person name="Ma J."/>
        </authorList>
    </citation>
    <scope>NUCLEOTIDE SEQUENCE [LARGE SCALE GENOMIC DNA]</scope>
    <source>
        <strain evidence="13">CGMCC 1.16305</strain>
    </source>
</reference>
<keyword evidence="3 9" id="KW-0812">Transmembrane</keyword>
<keyword evidence="4" id="KW-0479">Metal-binding</keyword>
<dbReference type="PANTHER" id="PTHR34820">
    <property type="entry name" value="INNER MEMBRANE PROTEIN YEBZ"/>
    <property type="match status" value="1"/>
</dbReference>
<dbReference type="Pfam" id="PF05425">
    <property type="entry name" value="CopD"/>
    <property type="match status" value="1"/>
</dbReference>
<dbReference type="EMBL" id="JBHTCO010000004">
    <property type="protein sequence ID" value="MFC7392034.1"/>
    <property type="molecule type" value="Genomic_DNA"/>
</dbReference>